<accession>A0A9D1DML0</accession>
<evidence type="ECO:0000256" key="8">
    <source>
        <dbReference type="SAM" id="Phobius"/>
    </source>
</evidence>
<dbReference type="EMBL" id="DVHH01000203">
    <property type="protein sequence ID" value="HIR55623.1"/>
    <property type="molecule type" value="Genomic_DNA"/>
</dbReference>
<keyword evidence="3" id="KW-1003">Cell membrane</keyword>
<gene>
    <name evidence="9" type="ORF">IAD36_08535</name>
</gene>
<feature type="transmembrane region" description="Helical" evidence="8">
    <location>
        <begin position="52"/>
        <end position="72"/>
    </location>
</feature>
<feature type="transmembrane region" description="Helical" evidence="8">
    <location>
        <begin position="222"/>
        <end position="241"/>
    </location>
</feature>
<dbReference type="CDD" id="cd06579">
    <property type="entry name" value="TM_PBP1_transp_AraH_like"/>
    <property type="match status" value="1"/>
</dbReference>
<dbReference type="GO" id="GO:0022857">
    <property type="term" value="F:transmembrane transporter activity"/>
    <property type="evidence" value="ECO:0007669"/>
    <property type="project" value="InterPro"/>
</dbReference>
<keyword evidence="7 8" id="KW-0472">Membrane</keyword>
<evidence type="ECO:0000256" key="1">
    <source>
        <dbReference type="ARBA" id="ARBA00004651"/>
    </source>
</evidence>
<evidence type="ECO:0000256" key="4">
    <source>
        <dbReference type="ARBA" id="ARBA00022519"/>
    </source>
</evidence>
<comment type="subcellular location">
    <subcellularLocation>
        <location evidence="1">Cell membrane</location>
        <topology evidence="1">Multi-pass membrane protein</topology>
    </subcellularLocation>
</comment>
<keyword evidence="5 8" id="KW-0812">Transmembrane</keyword>
<sequence>MEKTKKARLGGKLRGIRELLGVFGAFALIFVLLSVIPGVSEKFLAPSNLFNIARQITVNIVLACGLTMAILIGGIDLSVGSVIAISGCLVGGLMTNNGLPVYAAIAIGLASGAVFGAVNGLVISRTNIPPFIVTLATMYVGRGIVRLYTDSSTILITDDVFSYIGSGKLFGVVPIQIIYIVVLCLVTWFILNRTKFGRHIYAVGDNEQAALFTGINVRRVKLTVYVLVGLFAAIAGILNAARTSAGLYTSGEGYEMDAIAAVVLGGTSMTGGVGRLAGSVIGAMIIGVLSNGMNLMGFNSAWQYVVKGAVLLIAVLIDYFKKKRDR</sequence>
<dbReference type="PANTHER" id="PTHR32196:SF21">
    <property type="entry name" value="ABC TRANSPORTER PERMEASE PROTEIN YPHD-RELATED"/>
    <property type="match status" value="1"/>
</dbReference>
<dbReference type="Pfam" id="PF02653">
    <property type="entry name" value="BPD_transp_2"/>
    <property type="match status" value="1"/>
</dbReference>
<proteinExistence type="predicted"/>
<dbReference type="Proteomes" id="UP000824238">
    <property type="component" value="Unassembled WGS sequence"/>
</dbReference>
<evidence type="ECO:0000313" key="9">
    <source>
        <dbReference type="EMBL" id="HIR55623.1"/>
    </source>
</evidence>
<dbReference type="InterPro" id="IPR001851">
    <property type="entry name" value="ABC_transp_permease"/>
</dbReference>
<feature type="transmembrane region" description="Helical" evidence="8">
    <location>
        <begin position="101"/>
        <end position="123"/>
    </location>
</feature>
<organism evidence="9 10">
    <name type="scientific">Candidatus Scatomorpha intestinigallinarum</name>
    <dbReference type="NCBI Taxonomy" id="2840923"/>
    <lineage>
        <taxon>Bacteria</taxon>
        <taxon>Bacillati</taxon>
        <taxon>Bacillota</taxon>
        <taxon>Clostridia</taxon>
        <taxon>Eubacteriales</taxon>
        <taxon>Candidatus Scatomorpha</taxon>
    </lineage>
</organism>
<name>A0A9D1DML0_9FIRM</name>
<protein>
    <submittedName>
        <fullName evidence="9">ABC transporter permease</fullName>
    </submittedName>
</protein>
<dbReference type="GO" id="GO:0005886">
    <property type="term" value="C:plasma membrane"/>
    <property type="evidence" value="ECO:0007669"/>
    <property type="project" value="UniProtKB-SubCell"/>
</dbReference>
<dbReference type="PANTHER" id="PTHR32196">
    <property type="entry name" value="ABC TRANSPORTER PERMEASE PROTEIN YPHD-RELATED-RELATED"/>
    <property type="match status" value="1"/>
</dbReference>
<feature type="transmembrane region" description="Helical" evidence="8">
    <location>
        <begin position="77"/>
        <end position="95"/>
    </location>
</feature>
<evidence type="ECO:0000256" key="5">
    <source>
        <dbReference type="ARBA" id="ARBA00022692"/>
    </source>
</evidence>
<keyword evidence="6 8" id="KW-1133">Transmembrane helix</keyword>
<evidence type="ECO:0000256" key="7">
    <source>
        <dbReference type="ARBA" id="ARBA00023136"/>
    </source>
</evidence>
<evidence type="ECO:0000256" key="6">
    <source>
        <dbReference type="ARBA" id="ARBA00022989"/>
    </source>
</evidence>
<feature type="transmembrane region" description="Helical" evidence="8">
    <location>
        <begin position="169"/>
        <end position="191"/>
    </location>
</feature>
<evidence type="ECO:0000256" key="2">
    <source>
        <dbReference type="ARBA" id="ARBA00022448"/>
    </source>
</evidence>
<evidence type="ECO:0000313" key="10">
    <source>
        <dbReference type="Proteomes" id="UP000824238"/>
    </source>
</evidence>
<dbReference type="AlphaFoldDB" id="A0A9D1DML0"/>
<reference evidence="9" key="2">
    <citation type="journal article" date="2021" name="PeerJ">
        <title>Extensive microbial diversity within the chicken gut microbiome revealed by metagenomics and culture.</title>
        <authorList>
            <person name="Gilroy R."/>
            <person name="Ravi A."/>
            <person name="Getino M."/>
            <person name="Pursley I."/>
            <person name="Horton D.L."/>
            <person name="Alikhan N.F."/>
            <person name="Baker D."/>
            <person name="Gharbi K."/>
            <person name="Hall N."/>
            <person name="Watson M."/>
            <person name="Adriaenssens E.M."/>
            <person name="Foster-Nyarko E."/>
            <person name="Jarju S."/>
            <person name="Secka A."/>
            <person name="Antonio M."/>
            <person name="Oren A."/>
            <person name="Chaudhuri R.R."/>
            <person name="La Ragione R."/>
            <person name="Hildebrand F."/>
            <person name="Pallen M.J."/>
        </authorList>
    </citation>
    <scope>NUCLEOTIDE SEQUENCE</scope>
    <source>
        <strain evidence="9">ChiGjej3B3-7149</strain>
    </source>
</reference>
<feature type="transmembrane region" description="Helical" evidence="8">
    <location>
        <begin position="20"/>
        <end position="40"/>
    </location>
</feature>
<evidence type="ECO:0000256" key="3">
    <source>
        <dbReference type="ARBA" id="ARBA00022475"/>
    </source>
</evidence>
<feature type="transmembrane region" description="Helical" evidence="8">
    <location>
        <begin position="130"/>
        <end position="149"/>
    </location>
</feature>
<reference evidence="9" key="1">
    <citation type="submission" date="2020-10" db="EMBL/GenBank/DDBJ databases">
        <authorList>
            <person name="Gilroy R."/>
        </authorList>
    </citation>
    <scope>NUCLEOTIDE SEQUENCE</scope>
    <source>
        <strain evidence="9">ChiGjej3B3-7149</strain>
    </source>
</reference>
<comment type="caution">
    <text evidence="9">The sequence shown here is derived from an EMBL/GenBank/DDBJ whole genome shotgun (WGS) entry which is preliminary data.</text>
</comment>
<keyword evidence="2" id="KW-0813">Transport</keyword>
<feature type="transmembrane region" description="Helical" evidence="8">
    <location>
        <begin position="301"/>
        <end position="320"/>
    </location>
</feature>
<keyword evidence="4" id="KW-0997">Cell inner membrane</keyword>